<keyword evidence="3 5" id="KW-0697">Rotamase</keyword>
<evidence type="ECO:0000259" key="9">
    <source>
        <dbReference type="PROSITE" id="PS50059"/>
    </source>
</evidence>
<comment type="similarity">
    <text evidence="2">Belongs to the FKBP-type PPIase family. FKBP3/4 subfamily.</text>
</comment>
<feature type="compositionally biased region" description="Acidic residues" evidence="7">
    <location>
        <begin position="146"/>
        <end position="160"/>
    </location>
</feature>
<dbReference type="InParanoid" id="A0A067Q2P2"/>
<dbReference type="GO" id="GO:0005634">
    <property type="term" value="C:nucleus"/>
    <property type="evidence" value="ECO:0007669"/>
    <property type="project" value="UniProtKB-ARBA"/>
</dbReference>
<proteinExistence type="inferred from homology"/>
<evidence type="ECO:0000256" key="5">
    <source>
        <dbReference type="PIRNR" id="PIRNR001473"/>
    </source>
</evidence>
<feature type="compositionally biased region" description="Basic and acidic residues" evidence="7">
    <location>
        <begin position="231"/>
        <end position="246"/>
    </location>
</feature>
<evidence type="ECO:0000256" key="1">
    <source>
        <dbReference type="ARBA" id="ARBA00000971"/>
    </source>
</evidence>
<evidence type="ECO:0000256" key="4">
    <source>
        <dbReference type="ARBA" id="ARBA00023235"/>
    </source>
</evidence>
<dbReference type="OrthoDB" id="77911at2759"/>
<evidence type="ECO:0000256" key="3">
    <source>
        <dbReference type="ARBA" id="ARBA00023110"/>
    </source>
</evidence>
<feature type="signal peptide" evidence="8">
    <location>
        <begin position="1"/>
        <end position="17"/>
    </location>
</feature>
<keyword evidence="11" id="KW-1185">Reference proteome</keyword>
<reference evidence="11" key="1">
    <citation type="journal article" date="2014" name="Proc. Natl. Acad. Sci. U.S.A.">
        <title>Extensive sampling of basidiomycete genomes demonstrates inadequacy of the white-rot/brown-rot paradigm for wood decay fungi.</title>
        <authorList>
            <person name="Riley R."/>
            <person name="Salamov A.A."/>
            <person name="Brown D.W."/>
            <person name="Nagy L.G."/>
            <person name="Floudas D."/>
            <person name="Held B.W."/>
            <person name="Levasseur A."/>
            <person name="Lombard V."/>
            <person name="Morin E."/>
            <person name="Otillar R."/>
            <person name="Lindquist E.A."/>
            <person name="Sun H."/>
            <person name="LaButti K.M."/>
            <person name="Schmutz J."/>
            <person name="Jabbour D."/>
            <person name="Luo H."/>
            <person name="Baker S.E."/>
            <person name="Pisabarro A.G."/>
            <person name="Walton J.D."/>
            <person name="Blanchette R.A."/>
            <person name="Henrissat B."/>
            <person name="Martin F."/>
            <person name="Cullen D."/>
            <person name="Hibbett D.S."/>
            <person name="Grigoriev I.V."/>
        </authorList>
    </citation>
    <scope>NUCLEOTIDE SEQUENCE [LARGE SCALE GENOMIC DNA]</scope>
    <source>
        <strain evidence="11">MUCL 33604</strain>
    </source>
</reference>
<dbReference type="HOGENOM" id="CLU_022297_3_0_1"/>
<dbReference type="InterPro" id="IPR023566">
    <property type="entry name" value="PPIase_Fpr3/Fpr4-like"/>
</dbReference>
<dbReference type="Proteomes" id="UP000027265">
    <property type="component" value="Unassembled WGS sequence"/>
</dbReference>
<dbReference type="FunCoup" id="A0A067Q2P2">
    <property type="interactions" value="47"/>
</dbReference>
<dbReference type="InterPro" id="IPR001179">
    <property type="entry name" value="PPIase_FKBP_dom"/>
</dbReference>
<dbReference type="InterPro" id="IPR041232">
    <property type="entry name" value="NPL"/>
</dbReference>
<dbReference type="Pfam" id="PF00254">
    <property type="entry name" value="FKBP_C"/>
    <property type="match status" value="1"/>
</dbReference>
<dbReference type="EMBL" id="KL197719">
    <property type="protein sequence ID" value="KDQ57762.1"/>
    <property type="molecule type" value="Genomic_DNA"/>
</dbReference>
<dbReference type="SUPFAM" id="SSF54534">
    <property type="entry name" value="FKBP-like"/>
    <property type="match status" value="1"/>
</dbReference>
<feature type="chain" id="PRO_5001643688" description="FK506-binding protein" evidence="8">
    <location>
        <begin position="18"/>
        <end position="361"/>
    </location>
</feature>
<feature type="compositionally biased region" description="Basic and acidic residues" evidence="7">
    <location>
        <begin position="161"/>
        <end position="186"/>
    </location>
</feature>
<sequence>MVVAVAIWSVALKPGQAEAVIPQGDLRITNVALGDELVDESGRTSVKFIYQTPVKMDSDDEDEENAEVDPLSTTILCSLTPGKIEQASIDIILEEDEEYVFEAIGPNTVYLTGNYIDQAPPDQVPFNDDSEPDSDEEAYRLQDVSSDVEIDPEDLDVGSDDDAHRFEEIHEEKTTTKTSKRPRDSDAMDTEVATEEKPTKAQKKKNKKQKGEDGSAVPAGEQAKPAPPAGDDSKKSKKEAKAEKAKAAPGPMQELTGGVKIRDVTVGAGPKAKKGSTISMRYIGKLDNGHTFDSNTKGKPFSTKLGVGEVIKGWDVGVEGMQVGGERLIVVPAKMGYGGRKMGDIPANSTLNFEVKLVGLK</sequence>
<dbReference type="Gene3D" id="2.60.120.340">
    <property type="entry name" value="Nucleoplasmin core domain"/>
    <property type="match status" value="1"/>
</dbReference>
<dbReference type="FunFam" id="3.10.50.40:FF:000006">
    <property type="entry name" value="Peptidyl-prolyl cis-trans isomerase"/>
    <property type="match status" value="1"/>
</dbReference>
<evidence type="ECO:0000256" key="2">
    <source>
        <dbReference type="ARBA" id="ARBA00007838"/>
    </source>
</evidence>
<dbReference type="PANTHER" id="PTHR43811">
    <property type="entry name" value="FKBP-TYPE PEPTIDYL-PROLYL CIS-TRANS ISOMERASE FKPA"/>
    <property type="match status" value="1"/>
</dbReference>
<organism evidence="10 11">
    <name type="scientific">Jaapia argillacea MUCL 33604</name>
    <dbReference type="NCBI Taxonomy" id="933084"/>
    <lineage>
        <taxon>Eukaryota</taxon>
        <taxon>Fungi</taxon>
        <taxon>Dikarya</taxon>
        <taxon>Basidiomycota</taxon>
        <taxon>Agaricomycotina</taxon>
        <taxon>Agaricomycetes</taxon>
        <taxon>Agaricomycetidae</taxon>
        <taxon>Jaapiales</taxon>
        <taxon>Jaapiaceae</taxon>
        <taxon>Jaapia</taxon>
    </lineage>
</organism>
<evidence type="ECO:0000256" key="8">
    <source>
        <dbReference type="SAM" id="SignalP"/>
    </source>
</evidence>
<dbReference type="GO" id="GO:0003755">
    <property type="term" value="F:peptidyl-prolyl cis-trans isomerase activity"/>
    <property type="evidence" value="ECO:0007669"/>
    <property type="project" value="UniProtKB-KW"/>
</dbReference>
<dbReference type="EC" id="5.2.1.8" evidence="5"/>
<evidence type="ECO:0000313" key="10">
    <source>
        <dbReference type="EMBL" id="KDQ57762.1"/>
    </source>
</evidence>
<dbReference type="STRING" id="933084.A0A067Q2P2"/>
<dbReference type="PROSITE" id="PS50059">
    <property type="entry name" value="FKBP_PPIASE"/>
    <property type="match status" value="1"/>
</dbReference>
<dbReference type="InterPro" id="IPR046357">
    <property type="entry name" value="PPIase_dom_sf"/>
</dbReference>
<feature type="domain" description="PPIase FKBP-type" evidence="9">
    <location>
        <begin position="275"/>
        <end position="361"/>
    </location>
</feature>
<evidence type="ECO:0000313" key="11">
    <source>
        <dbReference type="Proteomes" id="UP000027265"/>
    </source>
</evidence>
<evidence type="ECO:0000256" key="6">
    <source>
        <dbReference type="PROSITE-ProRule" id="PRU00277"/>
    </source>
</evidence>
<comment type="catalytic activity">
    <reaction evidence="1 5 6">
        <text>[protein]-peptidylproline (omega=180) = [protein]-peptidylproline (omega=0)</text>
        <dbReference type="Rhea" id="RHEA:16237"/>
        <dbReference type="Rhea" id="RHEA-COMP:10747"/>
        <dbReference type="Rhea" id="RHEA-COMP:10748"/>
        <dbReference type="ChEBI" id="CHEBI:83833"/>
        <dbReference type="ChEBI" id="CHEBI:83834"/>
        <dbReference type="EC" id="5.2.1.8"/>
    </reaction>
</comment>
<dbReference type="Gene3D" id="3.10.50.40">
    <property type="match status" value="1"/>
</dbReference>
<keyword evidence="4 5" id="KW-0413">Isomerase</keyword>
<dbReference type="AlphaFoldDB" id="A0A067Q2P2"/>
<dbReference type="Pfam" id="PF17800">
    <property type="entry name" value="NPL"/>
    <property type="match status" value="1"/>
</dbReference>
<protein>
    <recommendedName>
        <fullName evidence="5">FK506-binding protein</fullName>
        <ecNumber evidence="5">5.2.1.8</ecNumber>
    </recommendedName>
</protein>
<accession>A0A067Q2P2</accession>
<dbReference type="PANTHER" id="PTHR43811:SF19">
    <property type="entry name" value="39 KDA FK506-BINDING NUCLEAR PROTEIN"/>
    <property type="match status" value="1"/>
</dbReference>
<gene>
    <name evidence="10" type="ORF">JAAARDRAFT_35450</name>
</gene>
<keyword evidence="8" id="KW-0732">Signal</keyword>
<evidence type="ECO:0000256" key="7">
    <source>
        <dbReference type="SAM" id="MobiDB-lite"/>
    </source>
</evidence>
<dbReference type="PIRSF" id="PIRSF001473">
    <property type="entry name" value="FK506-bp_FPR3"/>
    <property type="match status" value="1"/>
</dbReference>
<feature type="region of interest" description="Disordered" evidence="7">
    <location>
        <begin position="114"/>
        <end position="261"/>
    </location>
</feature>
<name>A0A067Q2P2_9AGAM</name>